<evidence type="ECO:0000256" key="8">
    <source>
        <dbReference type="PROSITE-ProRule" id="PRU00221"/>
    </source>
</evidence>
<keyword evidence="5" id="KW-0677">Repeat</keyword>
<dbReference type="EMBL" id="ML119152">
    <property type="protein sequence ID" value="RPB09469.1"/>
    <property type="molecule type" value="Genomic_DNA"/>
</dbReference>
<evidence type="ECO:0000256" key="2">
    <source>
        <dbReference type="ARBA" id="ARBA00004604"/>
    </source>
</evidence>
<feature type="compositionally biased region" description="Basic and acidic residues" evidence="9">
    <location>
        <begin position="518"/>
        <end position="530"/>
    </location>
</feature>
<dbReference type="Gene3D" id="2.130.10.10">
    <property type="entry name" value="YVTN repeat-like/Quinoprotein amine dehydrogenase"/>
    <property type="match status" value="1"/>
</dbReference>
<evidence type="ECO:0000256" key="4">
    <source>
        <dbReference type="ARBA" id="ARBA00022574"/>
    </source>
</evidence>
<dbReference type="GO" id="GO:0030686">
    <property type="term" value="C:90S preribosome"/>
    <property type="evidence" value="ECO:0007669"/>
    <property type="project" value="TreeGrafter"/>
</dbReference>
<dbReference type="InterPro" id="IPR015943">
    <property type="entry name" value="WD40/YVTN_repeat-like_dom_sf"/>
</dbReference>
<dbReference type="SMART" id="SM00320">
    <property type="entry name" value="WD40"/>
    <property type="match status" value="6"/>
</dbReference>
<protein>
    <recommendedName>
        <fullName evidence="7">U three protein 7</fullName>
    </recommendedName>
</protein>
<feature type="compositionally biased region" description="Basic and acidic residues" evidence="9">
    <location>
        <begin position="465"/>
        <end position="489"/>
    </location>
</feature>
<dbReference type="GO" id="GO:0000462">
    <property type="term" value="P:maturation of SSU-rRNA from tricistronic rRNA transcript (SSU-rRNA, 5.8S rRNA, LSU-rRNA)"/>
    <property type="evidence" value="ECO:0007669"/>
    <property type="project" value="TreeGrafter"/>
</dbReference>
<dbReference type="InterPro" id="IPR001680">
    <property type="entry name" value="WD40_rpt"/>
</dbReference>
<keyword evidence="6" id="KW-0539">Nucleus</keyword>
<feature type="repeat" description="WD" evidence="8">
    <location>
        <begin position="292"/>
        <end position="333"/>
    </location>
</feature>
<dbReference type="PROSITE" id="PS50082">
    <property type="entry name" value="WD_REPEATS_2"/>
    <property type="match status" value="1"/>
</dbReference>
<sequence>MSTQQLAETSAPAQTNKALAAPTSKSKRSNSKNDNGRTPEELQAALAEYGRGDQIAVKNIKDKKLRGNLKKLEYRYKAAATNAKDAEMLMEEQQGYVEAEGMERTYKFSQKDLVQAVDVSTAQKGFDLKLPLFGPYAMDYTRNGRYLLLGGLKGHVAAFDWREGKIGTELQLKETVRDVKWLHNEQFFAVAQKKYTYIYDHAGVEIHCLKSHVEVTNMEFLPYHFILATVGMSGWLKYQDTTTGALIAEFRTRLGAPSSMAMNQRNAIINIGHANGSVTLWSPNMNTPLVKMLTNRGPVRALAIDRGGHYMVTAGADARMNIFDIRTYKEVHSYFTPTPASSLHISETGLLGVGWGPHVTVWKDALKIKQNSPYLTHLQEGSAINRVRFCPFDDVLGVGHADGFSSLIVPGSGEPNFDSLEINPYETKKQRQEGEIKALLNKLKPEMISLDPDFIGRIDNASHDVRKKEHEENVKGGSAADKKMGVEGKRKQRGKNSALRRYLRKKGEKNIIDEKRLKFEEMRKEREKRQQGLPSTSKAEELGPALSRFLQPGAK</sequence>
<dbReference type="SMART" id="SM01033">
    <property type="entry name" value="BING4CT"/>
    <property type="match status" value="1"/>
</dbReference>
<feature type="compositionally biased region" description="Polar residues" evidence="9">
    <location>
        <begin position="1"/>
        <end position="17"/>
    </location>
</feature>
<comment type="function">
    <text evidence="1">Involved in nucleolar processing of pre-18S ribosomal RNA.</text>
</comment>
<evidence type="ECO:0000313" key="12">
    <source>
        <dbReference type="Proteomes" id="UP000277580"/>
    </source>
</evidence>
<feature type="region of interest" description="Disordered" evidence="9">
    <location>
        <begin position="1"/>
        <end position="40"/>
    </location>
</feature>
<dbReference type="FunFam" id="2.130.10.10:FF:000378">
    <property type="entry name" value="U3 small nucleolar RNA-associated protein 7"/>
    <property type="match status" value="1"/>
</dbReference>
<dbReference type="AlphaFoldDB" id="A0A3N4KJD4"/>
<reference evidence="11 12" key="1">
    <citation type="journal article" date="2018" name="Nat. Ecol. Evol.">
        <title>Pezizomycetes genomes reveal the molecular basis of ectomycorrhizal truffle lifestyle.</title>
        <authorList>
            <person name="Murat C."/>
            <person name="Payen T."/>
            <person name="Noel B."/>
            <person name="Kuo A."/>
            <person name="Morin E."/>
            <person name="Chen J."/>
            <person name="Kohler A."/>
            <person name="Krizsan K."/>
            <person name="Balestrini R."/>
            <person name="Da Silva C."/>
            <person name="Montanini B."/>
            <person name="Hainaut M."/>
            <person name="Levati E."/>
            <person name="Barry K.W."/>
            <person name="Belfiori B."/>
            <person name="Cichocki N."/>
            <person name="Clum A."/>
            <person name="Dockter R.B."/>
            <person name="Fauchery L."/>
            <person name="Guy J."/>
            <person name="Iotti M."/>
            <person name="Le Tacon F."/>
            <person name="Lindquist E.A."/>
            <person name="Lipzen A."/>
            <person name="Malagnac F."/>
            <person name="Mello A."/>
            <person name="Molinier V."/>
            <person name="Miyauchi S."/>
            <person name="Poulain J."/>
            <person name="Riccioni C."/>
            <person name="Rubini A."/>
            <person name="Sitrit Y."/>
            <person name="Splivallo R."/>
            <person name="Traeger S."/>
            <person name="Wang M."/>
            <person name="Zifcakova L."/>
            <person name="Wipf D."/>
            <person name="Zambonelli A."/>
            <person name="Paolocci F."/>
            <person name="Nowrousian M."/>
            <person name="Ottonello S."/>
            <person name="Baldrian P."/>
            <person name="Spatafora J.W."/>
            <person name="Henrissat B."/>
            <person name="Nagy L.G."/>
            <person name="Aury J.M."/>
            <person name="Wincker P."/>
            <person name="Grigoriev I.V."/>
            <person name="Bonfante P."/>
            <person name="Martin F.M."/>
        </authorList>
    </citation>
    <scope>NUCLEOTIDE SEQUENCE [LARGE SCALE GENOMIC DNA]</scope>
    <source>
        <strain evidence="11 12">CCBAS932</strain>
    </source>
</reference>
<feature type="region of interest" description="Disordered" evidence="9">
    <location>
        <begin position="465"/>
        <end position="499"/>
    </location>
</feature>
<proteinExistence type="predicted"/>
<evidence type="ECO:0000256" key="3">
    <source>
        <dbReference type="ARBA" id="ARBA00022552"/>
    </source>
</evidence>
<organism evidence="11 12">
    <name type="scientific">Morchella conica CCBAS932</name>
    <dbReference type="NCBI Taxonomy" id="1392247"/>
    <lineage>
        <taxon>Eukaryota</taxon>
        <taxon>Fungi</taxon>
        <taxon>Dikarya</taxon>
        <taxon>Ascomycota</taxon>
        <taxon>Pezizomycotina</taxon>
        <taxon>Pezizomycetes</taxon>
        <taxon>Pezizales</taxon>
        <taxon>Morchellaceae</taxon>
        <taxon>Morchella</taxon>
    </lineage>
</organism>
<feature type="region of interest" description="Disordered" evidence="9">
    <location>
        <begin position="518"/>
        <end position="555"/>
    </location>
</feature>
<dbReference type="OrthoDB" id="10251154at2759"/>
<gene>
    <name evidence="11" type="ORF">P167DRAFT_608018</name>
</gene>
<dbReference type="STRING" id="1392247.A0A3N4KJD4"/>
<dbReference type="SUPFAM" id="SSF50978">
    <property type="entry name" value="WD40 repeat-like"/>
    <property type="match status" value="1"/>
</dbReference>
<dbReference type="InterPro" id="IPR040315">
    <property type="entry name" value="WDR46/Utp7"/>
</dbReference>
<dbReference type="InParanoid" id="A0A3N4KJD4"/>
<dbReference type="Pfam" id="PF08149">
    <property type="entry name" value="BING4CT"/>
    <property type="match status" value="1"/>
</dbReference>
<evidence type="ECO:0000256" key="9">
    <source>
        <dbReference type="SAM" id="MobiDB-lite"/>
    </source>
</evidence>
<evidence type="ECO:0000313" key="11">
    <source>
        <dbReference type="EMBL" id="RPB09469.1"/>
    </source>
</evidence>
<evidence type="ECO:0000256" key="7">
    <source>
        <dbReference type="ARBA" id="ARBA00076453"/>
    </source>
</evidence>
<evidence type="ECO:0000256" key="5">
    <source>
        <dbReference type="ARBA" id="ARBA00022737"/>
    </source>
</evidence>
<feature type="domain" description="BING4 C-terminal" evidence="10">
    <location>
        <begin position="373"/>
        <end position="452"/>
    </location>
</feature>
<dbReference type="PANTHER" id="PTHR14085">
    <property type="entry name" value="WD-REPEAT PROTEIN BING4"/>
    <property type="match status" value="1"/>
</dbReference>
<dbReference type="GO" id="GO:0032040">
    <property type="term" value="C:small-subunit processome"/>
    <property type="evidence" value="ECO:0007669"/>
    <property type="project" value="TreeGrafter"/>
</dbReference>
<name>A0A3N4KJD4_9PEZI</name>
<keyword evidence="3" id="KW-0698">rRNA processing</keyword>
<accession>A0A3N4KJD4</accession>
<keyword evidence="12" id="KW-1185">Reference proteome</keyword>
<dbReference type="InterPro" id="IPR012952">
    <property type="entry name" value="BING4_C_dom"/>
</dbReference>
<evidence type="ECO:0000256" key="6">
    <source>
        <dbReference type="ARBA" id="ARBA00023242"/>
    </source>
</evidence>
<keyword evidence="4 8" id="KW-0853">WD repeat</keyword>
<dbReference type="PANTHER" id="PTHR14085:SF3">
    <property type="entry name" value="WD REPEAT-CONTAINING PROTEIN 46"/>
    <property type="match status" value="1"/>
</dbReference>
<dbReference type="FunCoup" id="A0A3N4KJD4">
    <property type="interactions" value="1062"/>
</dbReference>
<dbReference type="Proteomes" id="UP000277580">
    <property type="component" value="Unassembled WGS sequence"/>
</dbReference>
<comment type="subcellular location">
    <subcellularLocation>
        <location evidence="2">Nucleus</location>
        <location evidence="2">Nucleolus</location>
    </subcellularLocation>
</comment>
<evidence type="ECO:0000259" key="10">
    <source>
        <dbReference type="SMART" id="SM01033"/>
    </source>
</evidence>
<evidence type="ECO:0000256" key="1">
    <source>
        <dbReference type="ARBA" id="ARBA00004099"/>
    </source>
</evidence>
<dbReference type="InterPro" id="IPR036322">
    <property type="entry name" value="WD40_repeat_dom_sf"/>
</dbReference>